<sequence length="295" mass="34160">MTTKLRNTTEQHTEKQQQPGGYLRKILHFSFKHLWLHTSPDLGSKTDQDLEHTSTLIRPDPLLTATKVDRSLDNLVNFRHHLPDPNLELHNEVLPSPVFTLFTKLPSELQLKVWRAIFPKPRKFFVKLGDSHNHFPDRISVSWSKIFCPSNPIALHVCHDSRTEALPHFKVLCYNKSLGWQYFNLSADTVHTKNIVSRGSPNEVCRAYLKVWGRQYIKNLEVGGYQKLWVSARVVTQTGTLTISPAIPLAMGFRNLDRLIFIPRKRTKLEVDNKLNNLKDLAEVATIYKEIRKHF</sequence>
<evidence type="ECO:0000259" key="1">
    <source>
        <dbReference type="Pfam" id="PF20150"/>
    </source>
</evidence>
<dbReference type="PANTHER" id="PTHR35910:SF6">
    <property type="entry name" value="2EXR DOMAIN-CONTAINING PROTEIN"/>
    <property type="match status" value="1"/>
</dbReference>
<dbReference type="PANTHER" id="PTHR35910">
    <property type="entry name" value="2EXR DOMAIN-CONTAINING PROTEIN"/>
    <property type="match status" value="1"/>
</dbReference>
<gene>
    <name evidence="2" type="ORF">G7Y89_g5899</name>
</gene>
<evidence type="ECO:0000313" key="3">
    <source>
        <dbReference type="Proteomes" id="UP000566819"/>
    </source>
</evidence>
<proteinExistence type="predicted"/>
<reference evidence="2 3" key="1">
    <citation type="submission" date="2020-03" db="EMBL/GenBank/DDBJ databases">
        <title>Draft Genome Sequence of Cudoniella acicularis.</title>
        <authorList>
            <person name="Buettner E."/>
            <person name="Kellner H."/>
        </authorList>
    </citation>
    <scope>NUCLEOTIDE SEQUENCE [LARGE SCALE GENOMIC DNA]</scope>
    <source>
        <strain evidence="2 3">DSM 108380</strain>
    </source>
</reference>
<protein>
    <recommendedName>
        <fullName evidence="1">2EXR domain-containing protein</fullName>
    </recommendedName>
</protein>
<feature type="domain" description="2EXR" evidence="1">
    <location>
        <begin position="99"/>
        <end position="190"/>
    </location>
</feature>
<dbReference type="Pfam" id="PF20150">
    <property type="entry name" value="2EXR"/>
    <property type="match status" value="1"/>
</dbReference>
<dbReference type="EMBL" id="JAAMPI010000366">
    <property type="protein sequence ID" value="KAF4632227.1"/>
    <property type="molecule type" value="Genomic_DNA"/>
</dbReference>
<name>A0A8H4RPU2_9HELO</name>
<dbReference type="Proteomes" id="UP000566819">
    <property type="component" value="Unassembled WGS sequence"/>
</dbReference>
<dbReference type="InterPro" id="IPR045518">
    <property type="entry name" value="2EXR"/>
</dbReference>
<organism evidence="2 3">
    <name type="scientific">Cudoniella acicularis</name>
    <dbReference type="NCBI Taxonomy" id="354080"/>
    <lineage>
        <taxon>Eukaryota</taxon>
        <taxon>Fungi</taxon>
        <taxon>Dikarya</taxon>
        <taxon>Ascomycota</taxon>
        <taxon>Pezizomycotina</taxon>
        <taxon>Leotiomycetes</taxon>
        <taxon>Helotiales</taxon>
        <taxon>Tricladiaceae</taxon>
        <taxon>Cudoniella</taxon>
    </lineage>
</organism>
<evidence type="ECO:0000313" key="2">
    <source>
        <dbReference type="EMBL" id="KAF4632227.1"/>
    </source>
</evidence>
<keyword evidence="3" id="KW-1185">Reference proteome</keyword>
<dbReference type="AlphaFoldDB" id="A0A8H4RPU2"/>
<comment type="caution">
    <text evidence="2">The sequence shown here is derived from an EMBL/GenBank/DDBJ whole genome shotgun (WGS) entry which is preliminary data.</text>
</comment>
<accession>A0A8H4RPU2</accession>
<dbReference type="OrthoDB" id="3473305at2759"/>